<sequence>MLVRCNWASLSLQLSVAMAKNPWLKCGKTGRGDNWDFPGDFCINSKTVQTGKNSGISRVIRETWQVCQWPQVTTSERNC</sequence>
<proteinExistence type="predicted"/>
<dbReference type="AlphaFoldDB" id="A0A147BCM8"/>
<name>A0A147BCM8_IXORI</name>
<feature type="chain" id="PRO_5007542189" evidence="1">
    <location>
        <begin position="20"/>
        <end position="79"/>
    </location>
</feature>
<organism evidence="2">
    <name type="scientific">Ixodes ricinus</name>
    <name type="common">Common tick</name>
    <name type="synonym">Acarus ricinus</name>
    <dbReference type="NCBI Taxonomy" id="34613"/>
    <lineage>
        <taxon>Eukaryota</taxon>
        <taxon>Metazoa</taxon>
        <taxon>Ecdysozoa</taxon>
        <taxon>Arthropoda</taxon>
        <taxon>Chelicerata</taxon>
        <taxon>Arachnida</taxon>
        <taxon>Acari</taxon>
        <taxon>Parasitiformes</taxon>
        <taxon>Ixodida</taxon>
        <taxon>Ixodoidea</taxon>
        <taxon>Ixodidae</taxon>
        <taxon>Ixodinae</taxon>
        <taxon>Ixodes</taxon>
    </lineage>
</organism>
<dbReference type="EMBL" id="GEGO01006878">
    <property type="protein sequence ID" value="JAR88526.1"/>
    <property type="molecule type" value="Transcribed_RNA"/>
</dbReference>
<protein>
    <submittedName>
        <fullName evidence="2">Putative secreted protein</fullName>
    </submittedName>
</protein>
<evidence type="ECO:0000313" key="2">
    <source>
        <dbReference type="EMBL" id="JAR88526.1"/>
    </source>
</evidence>
<keyword evidence="1" id="KW-0732">Signal</keyword>
<reference evidence="2" key="1">
    <citation type="journal article" date="2018" name="PLoS Negl. Trop. Dis.">
        <title>Sialome diversity of ticks revealed by RNAseq of single tick salivary glands.</title>
        <authorList>
            <person name="Perner J."/>
            <person name="Kropackova S."/>
            <person name="Kopacek P."/>
            <person name="Ribeiro J.M."/>
        </authorList>
    </citation>
    <scope>NUCLEOTIDE SEQUENCE</scope>
    <source>
        <strain evidence="2">Siblings of single egg batch collected in Ceske Budejovice</strain>
        <tissue evidence="2">Salivary glands</tissue>
    </source>
</reference>
<feature type="signal peptide" evidence="1">
    <location>
        <begin position="1"/>
        <end position="19"/>
    </location>
</feature>
<evidence type="ECO:0000256" key="1">
    <source>
        <dbReference type="SAM" id="SignalP"/>
    </source>
</evidence>
<accession>A0A147BCM8</accession>